<keyword evidence="1" id="KW-0175">Coiled coil</keyword>
<comment type="caution">
    <text evidence="3">The sequence shown here is derived from an EMBL/GenBank/DDBJ whole genome shotgun (WGS) entry which is preliminary data.</text>
</comment>
<evidence type="ECO:0000313" key="3">
    <source>
        <dbReference type="EMBL" id="TRY79821.1"/>
    </source>
</evidence>
<gene>
    <name evidence="3" type="ORF">TCAL_10260</name>
</gene>
<evidence type="ECO:0000313" key="4">
    <source>
        <dbReference type="Proteomes" id="UP000318571"/>
    </source>
</evidence>
<organism evidence="3 4">
    <name type="scientific">Tigriopus californicus</name>
    <name type="common">Marine copepod</name>
    <dbReference type="NCBI Taxonomy" id="6832"/>
    <lineage>
        <taxon>Eukaryota</taxon>
        <taxon>Metazoa</taxon>
        <taxon>Ecdysozoa</taxon>
        <taxon>Arthropoda</taxon>
        <taxon>Crustacea</taxon>
        <taxon>Multicrustacea</taxon>
        <taxon>Hexanauplia</taxon>
        <taxon>Copepoda</taxon>
        <taxon>Harpacticoida</taxon>
        <taxon>Harpacticidae</taxon>
        <taxon>Tigriopus</taxon>
    </lineage>
</organism>
<dbReference type="AlphaFoldDB" id="A0A553PQ85"/>
<reference evidence="3 4" key="1">
    <citation type="journal article" date="2018" name="Nat. Ecol. Evol.">
        <title>Genomic signatures of mitonuclear coevolution across populations of Tigriopus californicus.</title>
        <authorList>
            <person name="Barreto F.S."/>
            <person name="Watson E.T."/>
            <person name="Lima T.G."/>
            <person name="Willett C.S."/>
            <person name="Edmands S."/>
            <person name="Li W."/>
            <person name="Burton R.S."/>
        </authorList>
    </citation>
    <scope>NUCLEOTIDE SEQUENCE [LARGE SCALE GENOMIC DNA]</scope>
    <source>
        <strain evidence="3 4">San Diego</strain>
    </source>
</reference>
<dbReference type="EMBL" id="VCGU01000002">
    <property type="protein sequence ID" value="TRY79821.1"/>
    <property type="molecule type" value="Genomic_DNA"/>
</dbReference>
<proteinExistence type="predicted"/>
<feature type="coiled-coil region" evidence="1">
    <location>
        <begin position="218"/>
        <end position="252"/>
    </location>
</feature>
<keyword evidence="4" id="KW-1185">Reference proteome</keyword>
<dbReference type="Proteomes" id="UP000318571">
    <property type="component" value="Chromosome 6"/>
</dbReference>
<feature type="compositionally biased region" description="Low complexity" evidence="2">
    <location>
        <begin position="173"/>
        <end position="187"/>
    </location>
</feature>
<accession>A0A553PQ85</accession>
<name>A0A553PQ85_TIGCA</name>
<protein>
    <submittedName>
        <fullName evidence="3">Uncharacterized protein</fullName>
    </submittedName>
</protein>
<evidence type="ECO:0000256" key="2">
    <source>
        <dbReference type="SAM" id="MobiDB-lite"/>
    </source>
</evidence>
<sequence>MPGFWKRPVTRMYSYNLDLGEHYYYPISHYLEAERGTRGETPGALTFNERLARRWLHGRRYGATDLSDRYSRASSLSRFDGDWSYLAGEMSNRSARARSEVRTSSAGYDANNVSAFANYKNALLDTSRELRQEASANLMAREQSRSHSLANMRAEAASRRSAFQQMRASTPMTATANTESSSTTRSSYRTESKRRIEDDICKKVADVHMMPWALGTELDEAQSASARARSRISELERELEEITKRAMTTSTHARRTAAQLAKEASLEDEQAMASTYKKSRKVMIQSAQRAC</sequence>
<feature type="region of interest" description="Disordered" evidence="2">
    <location>
        <begin position="167"/>
        <end position="192"/>
    </location>
</feature>
<evidence type="ECO:0000256" key="1">
    <source>
        <dbReference type="SAM" id="Coils"/>
    </source>
</evidence>